<dbReference type="Proteomes" id="UP000263273">
    <property type="component" value="Unassembled WGS sequence"/>
</dbReference>
<dbReference type="NCBIfam" id="TIGR02591">
    <property type="entry name" value="cas_Csh1"/>
    <property type="match status" value="1"/>
</dbReference>
<dbReference type="EMBL" id="DNZF01000064">
    <property type="protein sequence ID" value="HBK52907.1"/>
    <property type="molecule type" value="Genomic_DNA"/>
</dbReference>
<name>A0A354YXG2_9FIRM</name>
<dbReference type="InterPro" id="IPR013389">
    <property type="entry name" value="CRISPR-assoc_prot_Cas8b"/>
</dbReference>
<dbReference type="RefSeq" id="WP_061213744.1">
    <property type="nucleotide sequence ID" value="NZ_DHSN01000082.1"/>
</dbReference>
<proteinExistence type="predicted"/>
<organism evidence="1 2">
    <name type="scientific">Syntrophomonas wolfei</name>
    <dbReference type="NCBI Taxonomy" id="863"/>
    <lineage>
        <taxon>Bacteria</taxon>
        <taxon>Bacillati</taxon>
        <taxon>Bacillota</taxon>
        <taxon>Clostridia</taxon>
        <taxon>Eubacteriales</taxon>
        <taxon>Syntrophomonadaceae</taxon>
        <taxon>Syntrophomonas</taxon>
    </lineage>
</organism>
<accession>A0A354YXG2</accession>
<evidence type="ECO:0000313" key="1">
    <source>
        <dbReference type="EMBL" id="HBK52907.1"/>
    </source>
</evidence>
<dbReference type="NCBIfam" id="TIGR02556">
    <property type="entry name" value="cas_TM1802"/>
    <property type="match status" value="1"/>
</dbReference>
<gene>
    <name evidence="1" type="ORF">DDZ44_03070</name>
</gene>
<protein>
    <submittedName>
        <fullName evidence="1">TIGR02556 family CRISPR-associated protein</fullName>
    </submittedName>
</protein>
<dbReference type="InterPro" id="IPR013420">
    <property type="entry name" value="CRISPR-assoc_prot_Cas8b/Csh1_C"/>
</dbReference>
<dbReference type="Pfam" id="PF09484">
    <property type="entry name" value="Cas_TM1802"/>
    <property type="match status" value="1"/>
</dbReference>
<dbReference type="STRING" id="378794.GCA_001570625_01248"/>
<sequence>MLESIIGLGAAVLEEQDALASLIKKVPSIKNNRQQHICKFVFHTKKKELRIDVKEEMDDNSSLRYLHVGSVDGPRSAQWFATSTASSYILSELFPNLLEMQGIIEEDIIRKSRSIVEQFYYPIDPELAGNKKYRYILDIEKLGMGDISLDEIIEEASKSNKPGKKILELLQKQLFKWIQQEYGVGERQLGLYTVVIDGEALVNDPSYRQAVSDSKKPQTARQHEQMELECNVCGASEGVPADLSKMKIKYFTTNQLIFASQLKDYTKNLNICSSCMEKLQAGEVFLQEQLSTRIAGFTVYIIPHLVYGESVDPSTMKNLAQKLLLTVNMAKSIDALEDFRNRLEELKEIENIYYLIDFAFVRSSNAATKILRLVKDVRPSFFENLDVSVAQLQELANKHFKNNYHYRGGLEQVYYLTPIRLKQGNASSFRELLALYDALFTNRSIDKKRIIKNLAEALAICFYEKEGFNIRQKQQYINYLTLDGVFLLEFFKRMGCLKGGEGMDYRTLNLNDSIKGFMADMHYDEEQAALFLLGYLLGQVGNAQYRRASEKGADTTYKPVLNKINFNGIDKSKIIRLRSDVFNKLRQEKVLVYNERIFAECTRLMDKNINDWKMNKDENLFYVLSGYAFGTTLPVKKKGDNSDEQ</sequence>
<dbReference type="AlphaFoldDB" id="A0A354YXG2"/>
<evidence type="ECO:0000313" key="2">
    <source>
        <dbReference type="Proteomes" id="UP000263273"/>
    </source>
</evidence>
<comment type="caution">
    <text evidence="1">The sequence shown here is derived from an EMBL/GenBank/DDBJ whole genome shotgun (WGS) entry which is preliminary data.</text>
</comment>
<reference evidence="1 2" key="1">
    <citation type="journal article" date="2018" name="Nat. Biotechnol.">
        <title>A standardized bacterial taxonomy based on genome phylogeny substantially revises the tree of life.</title>
        <authorList>
            <person name="Parks D.H."/>
            <person name="Chuvochina M."/>
            <person name="Waite D.W."/>
            <person name="Rinke C."/>
            <person name="Skarshewski A."/>
            <person name="Chaumeil P.A."/>
            <person name="Hugenholtz P."/>
        </authorList>
    </citation>
    <scope>NUCLEOTIDE SEQUENCE [LARGE SCALE GENOMIC DNA]</scope>
    <source>
        <strain evidence="1">UBA10948</strain>
    </source>
</reference>